<evidence type="ECO:0000313" key="5">
    <source>
        <dbReference type="Proteomes" id="UP001175001"/>
    </source>
</evidence>
<dbReference type="InterPro" id="IPR036864">
    <property type="entry name" value="Zn2-C6_fun-type_DNA-bd_sf"/>
</dbReference>
<dbReference type="PANTHER" id="PTHR47784:SF5">
    <property type="entry name" value="STEROL UPTAKE CONTROL PROTEIN 2"/>
    <property type="match status" value="1"/>
</dbReference>
<dbReference type="AlphaFoldDB" id="A0AA39WHI2"/>
<dbReference type="SMART" id="SM00066">
    <property type="entry name" value="GAL4"/>
    <property type="match status" value="1"/>
</dbReference>
<feature type="compositionally biased region" description="Pro residues" evidence="2">
    <location>
        <begin position="383"/>
        <end position="398"/>
    </location>
</feature>
<dbReference type="PROSITE" id="PS00463">
    <property type="entry name" value="ZN2_CY6_FUNGAL_1"/>
    <property type="match status" value="1"/>
</dbReference>
<feature type="region of interest" description="Disordered" evidence="2">
    <location>
        <begin position="281"/>
        <end position="306"/>
    </location>
</feature>
<evidence type="ECO:0000259" key="3">
    <source>
        <dbReference type="PROSITE" id="PS50048"/>
    </source>
</evidence>
<gene>
    <name evidence="4" type="primary">ATG2_1</name>
    <name evidence="4" type="ORF">DIS24_g11759</name>
</gene>
<dbReference type="PROSITE" id="PS50048">
    <property type="entry name" value="ZN2_CY6_FUNGAL_2"/>
    <property type="match status" value="1"/>
</dbReference>
<organism evidence="4 5">
    <name type="scientific">Lasiodiplodia hormozganensis</name>
    <dbReference type="NCBI Taxonomy" id="869390"/>
    <lineage>
        <taxon>Eukaryota</taxon>
        <taxon>Fungi</taxon>
        <taxon>Dikarya</taxon>
        <taxon>Ascomycota</taxon>
        <taxon>Pezizomycotina</taxon>
        <taxon>Dothideomycetes</taxon>
        <taxon>Dothideomycetes incertae sedis</taxon>
        <taxon>Botryosphaeriales</taxon>
        <taxon>Botryosphaeriaceae</taxon>
        <taxon>Lasiodiplodia</taxon>
    </lineage>
</organism>
<feature type="compositionally biased region" description="Acidic residues" evidence="2">
    <location>
        <begin position="523"/>
        <end position="532"/>
    </location>
</feature>
<dbReference type="GO" id="GO:0001228">
    <property type="term" value="F:DNA-binding transcription activator activity, RNA polymerase II-specific"/>
    <property type="evidence" value="ECO:0007669"/>
    <property type="project" value="TreeGrafter"/>
</dbReference>
<evidence type="ECO:0000313" key="4">
    <source>
        <dbReference type="EMBL" id="KAK0615494.1"/>
    </source>
</evidence>
<protein>
    <submittedName>
        <fullName evidence="4">Autophagy-related protein 2</fullName>
    </submittedName>
</protein>
<dbReference type="SUPFAM" id="SSF57701">
    <property type="entry name" value="Zn2/Cys6 DNA-binding domain"/>
    <property type="match status" value="1"/>
</dbReference>
<evidence type="ECO:0000256" key="2">
    <source>
        <dbReference type="SAM" id="MobiDB-lite"/>
    </source>
</evidence>
<comment type="caution">
    <text evidence="4">The sequence shown here is derived from an EMBL/GenBank/DDBJ whole genome shotgun (WGS) entry which is preliminary data.</text>
</comment>
<dbReference type="InterPro" id="IPR053157">
    <property type="entry name" value="Sterol_Uptake_Regulator"/>
</dbReference>
<dbReference type="InterPro" id="IPR001138">
    <property type="entry name" value="Zn2Cys6_DnaBD"/>
</dbReference>
<feature type="region of interest" description="Disordered" evidence="2">
    <location>
        <begin position="381"/>
        <end position="404"/>
    </location>
</feature>
<dbReference type="GO" id="GO:0008270">
    <property type="term" value="F:zinc ion binding"/>
    <property type="evidence" value="ECO:0007669"/>
    <property type="project" value="InterPro"/>
</dbReference>
<dbReference type="Gene3D" id="4.10.240.10">
    <property type="entry name" value="Zn(2)-C6 fungal-type DNA-binding domain"/>
    <property type="match status" value="1"/>
</dbReference>
<proteinExistence type="predicted"/>
<keyword evidence="5" id="KW-1185">Reference proteome</keyword>
<keyword evidence="1" id="KW-0539">Nucleus</keyword>
<feature type="compositionally biased region" description="Gly residues" evidence="2">
    <location>
        <begin position="540"/>
        <end position="556"/>
    </location>
</feature>
<dbReference type="PANTHER" id="PTHR47784">
    <property type="entry name" value="STEROL UPTAKE CONTROL PROTEIN 2"/>
    <property type="match status" value="1"/>
</dbReference>
<reference evidence="4" key="1">
    <citation type="submission" date="2023-06" db="EMBL/GenBank/DDBJ databases">
        <title>Multi-omics analyses reveal the molecular pathogenesis toolkit of Lasiodiplodia hormozganensis, a cross-kingdom pathogen.</title>
        <authorList>
            <person name="Felix C."/>
            <person name="Meneses R."/>
            <person name="Goncalves M.F.M."/>
            <person name="Tilleman L."/>
            <person name="Duarte A.S."/>
            <person name="Jorrin-Novo J.V."/>
            <person name="Van De Peer Y."/>
            <person name="Deforce D."/>
            <person name="Van Nieuwerburgh F."/>
            <person name="Esteves A.C."/>
            <person name="Alves A."/>
        </authorList>
    </citation>
    <scope>NUCLEOTIDE SEQUENCE</scope>
    <source>
        <strain evidence="4">CBS 339.90</strain>
    </source>
</reference>
<dbReference type="Proteomes" id="UP001175001">
    <property type="component" value="Unassembled WGS sequence"/>
</dbReference>
<dbReference type="Pfam" id="PF00172">
    <property type="entry name" value="Zn_clus"/>
    <property type="match status" value="1"/>
</dbReference>
<sequence length="603" mass="64662">MYSRRSHRNSHHGCRECKERRVKCDETQPRCLRCKSKGRKCTYTHLLSQYNPFDPHQNQATTPSLTSPQQQPLICRANRISAPGGGNGNTVSFWDMSLLDEGGEIFHHYVHVVTITDPTHRVSEGFWRWDKAVQAFAPSHDFLYYAVLTFASLHRSELYQRCINNKSNSNAAAAASARQQRDHLVALASAYQSRAIASFTPAVTEMQRAQKRNKGLAVRRDEVGSQNNASATDAVLTCSSLILAAAFAFPPAPGQDMIDRARQVIHLFLGTFALYERAWEEDDDGENRAPSPSPSPTTSSFAAGGTSDIGAYVRDRVRAGEELGDGLPAPEAEASLERVVDAVLLRAATTNTSAQSSSSSSSNSYSCSTFLAMLNPTLLYQCPPSPSSPSSQPPPPLDPSSSPLPTFLPPIQALRLLFRRLQARPALHTIALRWPAHLPRSFLAALERRRGGESGGRRRDPLALVVLAHWARCLAGFTHLWWISQWGAKVVRAVAAEVLGRGDDVGGGGGLGGEASSSGVVEGGEEEEEEGWAETMAGSGSVGGDRSGGGAGGSGGMRVAAEAAGETGGAVAAAAAAEANAWRACLEWPVRGLGDAEAACWYR</sequence>
<accession>A0AA39WHI2</accession>
<feature type="region of interest" description="Disordered" evidence="2">
    <location>
        <begin position="506"/>
        <end position="557"/>
    </location>
</feature>
<evidence type="ECO:0000256" key="1">
    <source>
        <dbReference type="ARBA" id="ARBA00023242"/>
    </source>
</evidence>
<feature type="domain" description="Zn(2)-C6 fungal-type" evidence="3">
    <location>
        <begin position="13"/>
        <end position="43"/>
    </location>
</feature>
<dbReference type="CDD" id="cd00067">
    <property type="entry name" value="GAL4"/>
    <property type="match status" value="1"/>
</dbReference>
<dbReference type="EMBL" id="JAUJDW010000189">
    <property type="protein sequence ID" value="KAK0615494.1"/>
    <property type="molecule type" value="Genomic_DNA"/>
</dbReference>
<name>A0AA39WHI2_9PEZI</name>